<keyword evidence="6 8" id="KW-1133">Transmembrane helix</keyword>
<feature type="transmembrane region" description="Helical" evidence="8">
    <location>
        <begin position="251"/>
        <end position="271"/>
    </location>
</feature>
<comment type="caution">
    <text evidence="9">The sequence shown here is derived from an EMBL/GenBank/DDBJ whole genome shotgun (WGS) entry which is preliminary data.</text>
</comment>
<feature type="transmembrane region" description="Helical" evidence="8">
    <location>
        <begin position="222"/>
        <end position="245"/>
    </location>
</feature>
<feature type="transmembrane region" description="Helical" evidence="8">
    <location>
        <begin position="192"/>
        <end position="210"/>
    </location>
</feature>
<organism evidence="9 10">
    <name type="scientific">Ructibacterium gallinarum</name>
    <dbReference type="NCBI Taxonomy" id="2779355"/>
    <lineage>
        <taxon>Bacteria</taxon>
        <taxon>Bacillati</taxon>
        <taxon>Bacillota</taxon>
        <taxon>Clostridia</taxon>
        <taxon>Eubacteriales</taxon>
        <taxon>Oscillospiraceae</taxon>
        <taxon>Ructibacterium</taxon>
    </lineage>
</organism>
<evidence type="ECO:0000256" key="4">
    <source>
        <dbReference type="ARBA" id="ARBA00022475"/>
    </source>
</evidence>
<feature type="transmembrane region" description="Helical" evidence="8">
    <location>
        <begin position="283"/>
        <end position="307"/>
    </location>
</feature>
<comment type="similarity">
    <text evidence="2">Belongs to the auxin efflux carrier (TC 2.A.69) family.</text>
</comment>
<gene>
    <name evidence="9" type="ORF">INF28_05990</name>
</gene>
<protein>
    <submittedName>
        <fullName evidence="9">AEC family transporter</fullName>
    </submittedName>
</protein>
<keyword evidence="3" id="KW-0813">Transport</keyword>
<evidence type="ECO:0000256" key="3">
    <source>
        <dbReference type="ARBA" id="ARBA00022448"/>
    </source>
</evidence>
<feature type="transmembrane region" description="Helical" evidence="8">
    <location>
        <begin position="66"/>
        <end position="91"/>
    </location>
</feature>
<dbReference type="PANTHER" id="PTHR36838:SF1">
    <property type="entry name" value="SLR1864 PROTEIN"/>
    <property type="match status" value="1"/>
</dbReference>
<dbReference type="GO" id="GO:0005886">
    <property type="term" value="C:plasma membrane"/>
    <property type="evidence" value="ECO:0007669"/>
    <property type="project" value="UniProtKB-SubCell"/>
</dbReference>
<keyword evidence="10" id="KW-1185">Reference proteome</keyword>
<evidence type="ECO:0000256" key="8">
    <source>
        <dbReference type="SAM" id="Phobius"/>
    </source>
</evidence>
<evidence type="ECO:0000256" key="5">
    <source>
        <dbReference type="ARBA" id="ARBA00022692"/>
    </source>
</evidence>
<dbReference type="InterPro" id="IPR004776">
    <property type="entry name" value="Mem_transp_PIN-like"/>
</dbReference>
<evidence type="ECO:0000256" key="1">
    <source>
        <dbReference type="ARBA" id="ARBA00004651"/>
    </source>
</evidence>
<feature type="transmembrane region" description="Helical" evidence="8">
    <location>
        <begin position="12"/>
        <end position="30"/>
    </location>
</feature>
<feature type="transmembrane region" description="Helical" evidence="8">
    <location>
        <begin position="161"/>
        <end position="180"/>
    </location>
</feature>
<dbReference type="EMBL" id="JADCKB010000010">
    <property type="protein sequence ID" value="MBE5040013.1"/>
    <property type="molecule type" value="Genomic_DNA"/>
</dbReference>
<comment type="subcellular location">
    <subcellularLocation>
        <location evidence="1">Cell membrane</location>
        <topology evidence="1">Multi-pass membrane protein</topology>
    </subcellularLocation>
</comment>
<dbReference type="Gene3D" id="1.20.1530.20">
    <property type="match status" value="1"/>
</dbReference>
<keyword evidence="4" id="KW-1003">Cell membrane</keyword>
<dbReference type="Proteomes" id="UP000806542">
    <property type="component" value="Unassembled WGS sequence"/>
</dbReference>
<dbReference type="GO" id="GO:0055085">
    <property type="term" value="P:transmembrane transport"/>
    <property type="evidence" value="ECO:0007669"/>
    <property type="project" value="InterPro"/>
</dbReference>
<evidence type="ECO:0000256" key="6">
    <source>
        <dbReference type="ARBA" id="ARBA00022989"/>
    </source>
</evidence>
<keyword evidence="5 8" id="KW-0812">Transmembrane</keyword>
<accession>A0A9D5M221</accession>
<dbReference type="Pfam" id="PF03547">
    <property type="entry name" value="Mem_trans"/>
    <property type="match status" value="2"/>
</dbReference>
<sequence length="309" mass="34034">MLEYFLTVDKQILAMMLMVVVGYIIYRKGMISDKGLADMSQLLLKIVTPMILITSFQRQFTYEAFLQWLIMFGVTVLSYAVLITAATLFFYNKKEPHCPENRLAVVFPNNGFMAIPLMLALAGEEGVFLGSTNIILLNILFWTYGTRTFCPEGKFNIRQALLNPGTIAVAFGLLLFVAPWKLPEPVFEAVDSIGSLNTPVAMIVLGGFLAQTDLKACLRNKAFYKMSAIKLLLIPCVMFAILAVLPLPPQVRVVASICSVTPTATAVSMLADIYNRDFRYASGAVVITTVISAITIPLMMTLAKAVLGF</sequence>
<dbReference type="RefSeq" id="WP_226392564.1">
    <property type="nucleotide sequence ID" value="NZ_JADCKB010000010.1"/>
</dbReference>
<dbReference type="PANTHER" id="PTHR36838">
    <property type="entry name" value="AUXIN EFFLUX CARRIER FAMILY PROTEIN"/>
    <property type="match status" value="1"/>
</dbReference>
<keyword evidence="7 8" id="KW-0472">Membrane</keyword>
<evidence type="ECO:0000256" key="7">
    <source>
        <dbReference type="ARBA" id="ARBA00023136"/>
    </source>
</evidence>
<dbReference type="AlphaFoldDB" id="A0A9D5M221"/>
<dbReference type="InterPro" id="IPR038770">
    <property type="entry name" value="Na+/solute_symporter_sf"/>
</dbReference>
<evidence type="ECO:0000256" key="2">
    <source>
        <dbReference type="ARBA" id="ARBA00010145"/>
    </source>
</evidence>
<name>A0A9D5M221_9FIRM</name>
<evidence type="ECO:0000313" key="9">
    <source>
        <dbReference type="EMBL" id="MBE5040013.1"/>
    </source>
</evidence>
<feature type="transmembrane region" description="Helical" evidence="8">
    <location>
        <begin position="128"/>
        <end position="149"/>
    </location>
</feature>
<evidence type="ECO:0000313" key="10">
    <source>
        <dbReference type="Proteomes" id="UP000806542"/>
    </source>
</evidence>
<proteinExistence type="inferred from homology"/>
<feature type="transmembrane region" description="Helical" evidence="8">
    <location>
        <begin position="103"/>
        <end position="122"/>
    </location>
</feature>
<reference evidence="9" key="1">
    <citation type="submission" date="2020-10" db="EMBL/GenBank/DDBJ databases">
        <title>ChiBAC.</title>
        <authorList>
            <person name="Zenner C."/>
            <person name="Hitch T.C.A."/>
            <person name="Clavel T."/>
        </authorList>
    </citation>
    <scope>NUCLEOTIDE SEQUENCE</scope>
    <source>
        <strain evidence="9">DSM 107454</strain>
    </source>
</reference>